<feature type="coiled-coil region" evidence="12">
    <location>
        <begin position="517"/>
        <end position="544"/>
    </location>
</feature>
<dbReference type="SMART" id="SM01333">
    <property type="entry name" value="Tet_JBP"/>
    <property type="match status" value="1"/>
</dbReference>
<evidence type="ECO:0000256" key="5">
    <source>
        <dbReference type="ARBA" id="ARBA00022833"/>
    </source>
</evidence>
<dbReference type="GO" id="GO:0040029">
    <property type="term" value="P:epigenetic regulation of gene expression"/>
    <property type="evidence" value="ECO:0007669"/>
    <property type="project" value="InterPro"/>
</dbReference>
<dbReference type="GO" id="GO:0045944">
    <property type="term" value="P:positive regulation of transcription by RNA polymerase II"/>
    <property type="evidence" value="ECO:0007669"/>
    <property type="project" value="TreeGrafter"/>
</dbReference>
<dbReference type="CDD" id="cd18895">
    <property type="entry name" value="TET1"/>
    <property type="match status" value="1"/>
</dbReference>
<comment type="catalytic activity">
    <reaction evidence="11">
        <text>a 5-methyl-2'-deoxycytidine in DNA + 2-oxoglutarate + O2 = a 5-hydroxymethyl-2'-deoxycytidine in DNA + succinate + CO2</text>
        <dbReference type="Rhea" id="RHEA:52636"/>
        <dbReference type="Rhea" id="RHEA-COMP:11370"/>
        <dbReference type="Rhea" id="RHEA-COMP:13315"/>
        <dbReference type="ChEBI" id="CHEBI:15379"/>
        <dbReference type="ChEBI" id="CHEBI:16526"/>
        <dbReference type="ChEBI" id="CHEBI:16810"/>
        <dbReference type="ChEBI" id="CHEBI:30031"/>
        <dbReference type="ChEBI" id="CHEBI:85454"/>
        <dbReference type="ChEBI" id="CHEBI:136731"/>
        <dbReference type="EC" id="1.14.11.80"/>
    </reaction>
</comment>
<dbReference type="AlphaFoldDB" id="A0A091E2Y8"/>
<feature type="domain" description="Methylcytosine dioxygenase TET1-3 oxygenase" evidence="13">
    <location>
        <begin position="181"/>
        <end position="506"/>
    </location>
</feature>
<dbReference type="GO" id="GO:0008270">
    <property type="term" value="F:zinc ion binding"/>
    <property type="evidence" value="ECO:0007669"/>
    <property type="project" value="UniProtKB-UniRule"/>
</dbReference>
<reference evidence="14 15" key="1">
    <citation type="submission" date="2013-11" db="EMBL/GenBank/DDBJ databases">
        <title>The Damaraland mole rat (Fukomys damarensis) genome and evolution of African mole rats.</title>
        <authorList>
            <person name="Gladyshev V.N."/>
            <person name="Fang X."/>
        </authorList>
    </citation>
    <scope>NUCLEOTIDE SEQUENCE [LARGE SCALE GENOMIC DNA]</scope>
    <source>
        <tissue evidence="14">Liver</tissue>
    </source>
</reference>
<dbReference type="GO" id="GO:0005694">
    <property type="term" value="C:chromosome"/>
    <property type="evidence" value="ECO:0007669"/>
    <property type="project" value="UniProtKB-SubCell"/>
</dbReference>
<dbReference type="GO" id="GO:0005634">
    <property type="term" value="C:nucleus"/>
    <property type="evidence" value="ECO:0007669"/>
    <property type="project" value="UniProtKB-UniRule"/>
</dbReference>
<evidence type="ECO:0000256" key="11">
    <source>
        <dbReference type="RuleBase" id="RU367064"/>
    </source>
</evidence>
<protein>
    <recommendedName>
        <fullName evidence="11">Methylcytosine dioxygenase TET</fullName>
        <ecNumber evidence="11">1.14.11.80</ecNumber>
    </recommendedName>
</protein>
<evidence type="ECO:0000313" key="15">
    <source>
        <dbReference type="Proteomes" id="UP000028990"/>
    </source>
</evidence>
<evidence type="ECO:0000256" key="4">
    <source>
        <dbReference type="ARBA" id="ARBA00022723"/>
    </source>
</evidence>
<keyword evidence="15" id="KW-1185">Reference proteome</keyword>
<keyword evidence="5 11" id="KW-0862">Zinc</keyword>
<evidence type="ECO:0000256" key="6">
    <source>
        <dbReference type="ARBA" id="ARBA00022964"/>
    </source>
</evidence>
<dbReference type="Pfam" id="PF12851">
    <property type="entry name" value="Tet_JBP"/>
    <property type="match status" value="1"/>
</dbReference>
<dbReference type="InterPro" id="IPR040175">
    <property type="entry name" value="TET1/2/3"/>
</dbReference>
<evidence type="ECO:0000256" key="12">
    <source>
        <dbReference type="SAM" id="Coils"/>
    </source>
</evidence>
<comment type="catalytic activity">
    <reaction evidence="9 11">
        <text>a 5-formyl-2'-deoxycytidine in DNA + 2-oxoglutarate + O2 = a 5-carboxyl-2'-deoxycytidine in DNA + succinate + CO2 + H(+)</text>
        <dbReference type="Rhea" id="RHEA:53832"/>
        <dbReference type="Rhea" id="RHEA-COMP:13656"/>
        <dbReference type="Rhea" id="RHEA-COMP:13657"/>
        <dbReference type="ChEBI" id="CHEBI:15378"/>
        <dbReference type="ChEBI" id="CHEBI:15379"/>
        <dbReference type="ChEBI" id="CHEBI:16526"/>
        <dbReference type="ChEBI" id="CHEBI:16810"/>
        <dbReference type="ChEBI" id="CHEBI:30031"/>
        <dbReference type="ChEBI" id="CHEBI:137731"/>
        <dbReference type="ChEBI" id="CHEBI:137732"/>
        <dbReference type="EC" id="1.14.11.80"/>
    </reaction>
</comment>
<evidence type="ECO:0000256" key="10">
    <source>
        <dbReference type="ARBA" id="ARBA00049431"/>
    </source>
</evidence>
<comment type="catalytic activity">
    <reaction evidence="10 11">
        <text>a 5-hydroxymethyl-2'-deoxycytidine in DNA + 2-oxoglutarate + O2 = a 5-formyl-2'-deoxycytidine in DNA + succinate + CO2 + H2O</text>
        <dbReference type="Rhea" id="RHEA:53828"/>
        <dbReference type="Rhea" id="RHEA-COMP:13315"/>
        <dbReference type="Rhea" id="RHEA-COMP:13656"/>
        <dbReference type="ChEBI" id="CHEBI:15377"/>
        <dbReference type="ChEBI" id="CHEBI:15379"/>
        <dbReference type="ChEBI" id="CHEBI:16526"/>
        <dbReference type="ChEBI" id="CHEBI:16810"/>
        <dbReference type="ChEBI" id="CHEBI:30031"/>
        <dbReference type="ChEBI" id="CHEBI:136731"/>
        <dbReference type="ChEBI" id="CHEBI:137731"/>
        <dbReference type="EC" id="1.14.11.80"/>
    </reaction>
</comment>
<evidence type="ECO:0000256" key="1">
    <source>
        <dbReference type="ARBA" id="ARBA00004286"/>
    </source>
</evidence>
<dbReference type="PANTHER" id="PTHR23358:SF2">
    <property type="entry name" value="METHYLCYTOSINE DIOXYGENASE TET1"/>
    <property type="match status" value="1"/>
</dbReference>
<evidence type="ECO:0000256" key="7">
    <source>
        <dbReference type="ARBA" id="ARBA00023002"/>
    </source>
</evidence>
<evidence type="ECO:0000256" key="8">
    <source>
        <dbReference type="ARBA" id="ARBA00023004"/>
    </source>
</evidence>
<comment type="cofactor">
    <cofactor evidence="11">
        <name>Fe(2+)</name>
        <dbReference type="ChEBI" id="CHEBI:29033"/>
    </cofactor>
    <text evidence="11">Binds 1 Fe(2+) ion per subunit.</text>
</comment>
<dbReference type="EC" id="1.14.11.80" evidence="11"/>
<keyword evidence="3" id="KW-0158">Chromosome</keyword>
<keyword evidence="12" id="KW-0175">Coiled coil</keyword>
<accession>A0A091E2Y8</accession>
<comment type="function">
    <text evidence="11">Dioxygenase that catalyzes the conversion of the modified genomic base 5-methylcytosine (5mC) into 5-hydroxymethylcytosine (5hmC) and plays a key role in epigenetic chromatin reprogramming during embryonic development.</text>
</comment>
<gene>
    <name evidence="14" type="ORF">H920_01582</name>
</gene>
<dbReference type="GO" id="GO:0070579">
    <property type="term" value="F:DNA 5-methylcytosine dioxygenase activity"/>
    <property type="evidence" value="ECO:0007669"/>
    <property type="project" value="UniProtKB-UniRule"/>
</dbReference>
<evidence type="ECO:0000259" key="13">
    <source>
        <dbReference type="SMART" id="SM01333"/>
    </source>
</evidence>
<comment type="cofactor">
    <cofactor evidence="11">
        <name>Zn(2+)</name>
        <dbReference type="ChEBI" id="CHEBI:29105"/>
    </cofactor>
    <text evidence="11">The zinc ions have a structural role.</text>
</comment>
<proteinExistence type="inferred from homology"/>
<keyword evidence="7 11" id="KW-0560">Oxidoreductase</keyword>
<keyword evidence="8 11" id="KW-0408">Iron</keyword>
<comment type="similarity">
    <text evidence="2 11">Belongs to the TET family.</text>
</comment>
<sequence>MTFLTNPAKNLVAATKDAEVPACDCPDRGIQKDKGPYYTHLGAGPSVAAVREIMENRYGQKGKAIRIEKVVYTGKEGKSSQGCPVAKWVIRRSSEEEKVLCLVRQRPGHQCETAVIVVLIMLWDGIPLPMADRLYTELTENLKSYNGHPTDRRCTLNENRTCTCQGIDPETCGASFSFGCSWSMYFNGCKFGRSPSPRRFRIDPSSPLHEKNLEDNLQNLATELAPIYKQYAPVAYQNQVENEHVARECRLGRKEGRPFSGVTACLDFCAHPHRDIHNMNNGSTVVCTLTREDNRSLGVVPEEEQLHVLPLYKLSDTDEFGSKEGMEAKIRSGAVQVLQPTRRKRMRFTQPVPRSGKKRAAMMTEVLERKIRAVEKKQSPRVKRKNNSVMANNSKATLLPIPDETTLPGSLLWSYVAPSACCGVSGLCAGDTAARGREEKLPHLDEYWSDSEHIFLDASVGGVAIAPTHGSVLIECARRELHATTPVANPNRNHPTRLSLVFYQHKNLNKPQHGFELNKIKFEAKEAKNKKTKSSEQKEQAADEAAVLFPEVNEWNQIPSHKALTLTHNNVVTVSPYALTHVAGPYNHWV</sequence>
<keyword evidence="6 11" id="KW-0223">Dioxygenase</keyword>
<dbReference type="PANTHER" id="PTHR23358">
    <property type="entry name" value="METHYLCYTOSINE DIOXYGENASE TET"/>
    <property type="match status" value="1"/>
</dbReference>
<evidence type="ECO:0000256" key="9">
    <source>
        <dbReference type="ARBA" id="ARBA00047840"/>
    </source>
</evidence>
<evidence type="ECO:0000256" key="3">
    <source>
        <dbReference type="ARBA" id="ARBA00022454"/>
    </source>
</evidence>
<dbReference type="Proteomes" id="UP000028990">
    <property type="component" value="Unassembled WGS sequence"/>
</dbReference>
<dbReference type="EMBL" id="KN121161">
    <property type="protein sequence ID" value="KFO36935.1"/>
    <property type="molecule type" value="Genomic_DNA"/>
</dbReference>
<evidence type="ECO:0000256" key="2">
    <source>
        <dbReference type="ARBA" id="ARBA00007502"/>
    </source>
</evidence>
<organism evidence="14 15">
    <name type="scientific">Fukomys damarensis</name>
    <name type="common">Damaraland mole rat</name>
    <name type="synonym">Cryptomys damarensis</name>
    <dbReference type="NCBI Taxonomy" id="885580"/>
    <lineage>
        <taxon>Eukaryota</taxon>
        <taxon>Metazoa</taxon>
        <taxon>Chordata</taxon>
        <taxon>Craniata</taxon>
        <taxon>Vertebrata</taxon>
        <taxon>Euteleostomi</taxon>
        <taxon>Mammalia</taxon>
        <taxon>Eutheria</taxon>
        <taxon>Euarchontoglires</taxon>
        <taxon>Glires</taxon>
        <taxon>Rodentia</taxon>
        <taxon>Hystricomorpha</taxon>
        <taxon>Bathyergidae</taxon>
        <taxon>Fukomys</taxon>
    </lineage>
</organism>
<evidence type="ECO:0000313" key="14">
    <source>
        <dbReference type="EMBL" id="KFO36935.1"/>
    </source>
</evidence>
<name>A0A091E2Y8_FUKDA</name>
<dbReference type="InterPro" id="IPR046942">
    <property type="entry name" value="TET_oxygenase"/>
</dbReference>
<dbReference type="GO" id="GO:0141166">
    <property type="term" value="P:chromosomal 5-methylcytosine DNA demethylation pathway"/>
    <property type="evidence" value="ECO:0007669"/>
    <property type="project" value="UniProtKB-UniRule"/>
</dbReference>
<comment type="subcellular location">
    <subcellularLocation>
        <location evidence="1">Chromosome</location>
    </subcellularLocation>
</comment>
<keyword evidence="4 11" id="KW-0479">Metal-binding</keyword>
<dbReference type="InterPro" id="IPR024779">
    <property type="entry name" value="2OGFeDO_JBP1/TET_oxygenase_dom"/>
</dbReference>